<feature type="compositionally biased region" description="Polar residues" evidence="2">
    <location>
        <begin position="50"/>
        <end position="62"/>
    </location>
</feature>
<keyword evidence="1" id="KW-0175">Coiled coil</keyword>
<feature type="domain" description="MIF4G-like type 1" evidence="3">
    <location>
        <begin position="443"/>
        <end position="691"/>
    </location>
</feature>
<dbReference type="Pfam" id="PF09088">
    <property type="entry name" value="MIF4G_like"/>
    <property type="match status" value="1"/>
</dbReference>
<dbReference type="GO" id="GO:0005634">
    <property type="term" value="C:nucleus"/>
    <property type="evidence" value="ECO:0007669"/>
    <property type="project" value="TreeGrafter"/>
</dbReference>
<dbReference type="InterPro" id="IPR015174">
    <property type="entry name" value="MIF4G-like_typ-2"/>
</dbReference>
<sequence length="1027" mass="119839">MSEEFTRKRQRDDEDDYEPQNDGISSSLPPHLMTGNNNYDGSTLPPHLQNDASSITTYPSHENTSRDTGKHESYGEYQDGGYYNQRKRARRLNLTNAEVQRAHELCNTLQILGDPVVDAKILAQCTETLSYFWSDSDFANNLLKFIGATIVEMPHKAVLFSGLIMLSNAKNDQIGKSLFLWLKERINDVFNSMEKNDMELEVEDEEMKYVKSWSRIILIMRMLGLLSPIIEDIEFLIKLFEDLLELSIKLQESKSERSKLGQLIYYEVTISIPYLLINNKENTELKEKCSNLLTIAKKFEVKEDVNDDYCKPIAEGEGISCIPMTDILKITPEATENYLNDISMFYDIISVVNPLITAVLTEKELAISKERGDDIVESTENSIEITKHSIGEFKLPNFEVLIKYDELNEFVSSSDKLWKNYKYFINVFPNEQTRKILEFDTTPPITSYVSMILNDMITNLLTSLEYNRVTLSKQFINFQRFFNEKIFAKSNAPIDKLMIINDLNKGLDFDLVSNLESSTDFEDHIKNQMINSAKRIQYEFEEGFKSTWKLEEVILENIINFIFLLPESDLSFVYFESILTDTCGRDWTLSKRLNNHSNESLLFSKLIADCFRYFYEHIEKLEYENIVRFIKWFTFQISNFKFEWTWEEWISDVIQLGEEKIYTPKLFFIKNSIHKEILITNFKYISNRTLPIDLKKFANLSLNNRDELIEYDSKFFGEEFANSNTINPFEKIEEEPVIESNSEVIVETNTDTYKLFSHYLFNHDEHPYNDICRDIYMNLENVEESVESLIELCNKLKEKIENDEIKIVNNSEEYIITLIVQSICLIGSRSFSVFEESLNKVFGEKLNNIMKTIEDTHKELWIINAVLRIWNSEPRIGFMFIEKLFKFGIIGYESVIDSVWNCSKNSILPLSEIYADEFLNNIINYADEEDGEEEMEKQRDMIKIYLNNAIGKLNLMCGEVGQSDIIKYLEGLGENSLDEEWGLKNLIGLIKSKIRKYKSFDKIDFMEIFSGVEDESIKELFIKGVGL</sequence>
<dbReference type="GO" id="GO:0006406">
    <property type="term" value="P:mRNA export from nucleus"/>
    <property type="evidence" value="ECO:0007669"/>
    <property type="project" value="InterPro"/>
</dbReference>
<proteinExistence type="predicted"/>
<feature type="compositionally biased region" description="Basic and acidic residues" evidence="2">
    <location>
        <begin position="1"/>
        <end position="12"/>
    </location>
</feature>
<evidence type="ECO:0000259" key="4">
    <source>
        <dbReference type="Pfam" id="PF09090"/>
    </source>
</evidence>
<reference evidence="5" key="1">
    <citation type="submission" date="2020-11" db="EMBL/GenBank/DDBJ databases">
        <title>Kefir isolates.</title>
        <authorList>
            <person name="Marcisauskas S."/>
            <person name="Kim Y."/>
            <person name="Blasche S."/>
        </authorList>
    </citation>
    <scope>NUCLEOTIDE SEQUENCE</scope>
    <source>
        <strain evidence="5">Olga-1</strain>
    </source>
</reference>
<gene>
    <name evidence="5" type="ORF">C6P40_001359</name>
</gene>
<evidence type="ECO:0000313" key="6">
    <source>
        <dbReference type="Proteomes" id="UP000697127"/>
    </source>
</evidence>
<dbReference type="InterPro" id="IPR015172">
    <property type="entry name" value="MIF4G-like_typ-1"/>
</dbReference>
<feature type="domain" description="MIF4G-like type 2" evidence="4">
    <location>
        <begin position="759"/>
        <end position="929"/>
    </location>
</feature>
<dbReference type="SUPFAM" id="SSF48371">
    <property type="entry name" value="ARM repeat"/>
    <property type="match status" value="3"/>
</dbReference>
<feature type="compositionally biased region" description="Polar residues" evidence="2">
    <location>
        <begin position="22"/>
        <end position="41"/>
    </location>
</feature>
<dbReference type="PANTHER" id="PTHR12412">
    <property type="entry name" value="CAP BINDING PROTEIN"/>
    <property type="match status" value="1"/>
</dbReference>
<evidence type="ECO:0000256" key="1">
    <source>
        <dbReference type="SAM" id="Coils"/>
    </source>
</evidence>
<accession>A0A9P6WLB2</accession>
<dbReference type="GO" id="GO:0003729">
    <property type="term" value="F:mRNA binding"/>
    <property type="evidence" value="ECO:0007669"/>
    <property type="project" value="TreeGrafter"/>
</dbReference>
<protein>
    <recommendedName>
        <fullName evidence="7">MIF4G domain-containing protein</fullName>
    </recommendedName>
</protein>
<comment type="caution">
    <text evidence="5">The sequence shown here is derived from an EMBL/GenBank/DDBJ whole genome shotgun (WGS) entry which is preliminary data.</text>
</comment>
<dbReference type="AlphaFoldDB" id="A0A9P6WLB2"/>
<feature type="coiled-coil region" evidence="1">
    <location>
        <begin position="779"/>
        <end position="813"/>
    </location>
</feature>
<dbReference type="InterPro" id="IPR027159">
    <property type="entry name" value="CBP80"/>
</dbReference>
<organism evidence="5 6">
    <name type="scientific">Pichia californica</name>
    <dbReference type="NCBI Taxonomy" id="460514"/>
    <lineage>
        <taxon>Eukaryota</taxon>
        <taxon>Fungi</taxon>
        <taxon>Dikarya</taxon>
        <taxon>Ascomycota</taxon>
        <taxon>Saccharomycotina</taxon>
        <taxon>Pichiomycetes</taxon>
        <taxon>Pichiales</taxon>
        <taxon>Pichiaceae</taxon>
        <taxon>Pichia</taxon>
    </lineage>
</organism>
<feature type="compositionally biased region" description="Basic and acidic residues" evidence="2">
    <location>
        <begin position="63"/>
        <end position="74"/>
    </location>
</feature>
<dbReference type="EMBL" id="PUHW01000179">
    <property type="protein sequence ID" value="KAG0688138.1"/>
    <property type="molecule type" value="Genomic_DNA"/>
</dbReference>
<keyword evidence="6" id="KW-1185">Reference proteome</keyword>
<dbReference type="GO" id="GO:0005846">
    <property type="term" value="C:nuclear cap binding complex"/>
    <property type="evidence" value="ECO:0007669"/>
    <property type="project" value="InterPro"/>
</dbReference>
<dbReference type="Pfam" id="PF09090">
    <property type="entry name" value="MIF4G_like_2"/>
    <property type="match status" value="1"/>
</dbReference>
<dbReference type="OrthoDB" id="10252707at2759"/>
<evidence type="ECO:0000256" key="2">
    <source>
        <dbReference type="SAM" id="MobiDB-lite"/>
    </source>
</evidence>
<dbReference type="Gene3D" id="1.25.40.180">
    <property type="match status" value="3"/>
</dbReference>
<feature type="region of interest" description="Disordered" evidence="2">
    <location>
        <begin position="1"/>
        <end position="80"/>
    </location>
</feature>
<dbReference type="GO" id="GO:0000339">
    <property type="term" value="F:RNA cap binding"/>
    <property type="evidence" value="ECO:0007669"/>
    <property type="project" value="InterPro"/>
</dbReference>
<evidence type="ECO:0008006" key="7">
    <source>
        <dbReference type="Google" id="ProtNLM"/>
    </source>
</evidence>
<dbReference type="GO" id="GO:0000184">
    <property type="term" value="P:nuclear-transcribed mRNA catabolic process, nonsense-mediated decay"/>
    <property type="evidence" value="ECO:0007669"/>
    <property type="project" value="TreeGrafter"/>
</dbReference>
<dbReference type="InterPro" id="IPR016024">
    <property type="entry name" value="ARM-type_fold"/>
</dbReference>
<name>A0A9P6WLB2_9ASCO</name>
<evidence type="ECO:0000313" key="5">
    <source>
        <dbReference type="EMBL" id="KAG0688138.1"/>
    </source>
</evidence>
<dbReference type="PANTHER" id="PTHR12412:SF2">
    <property type="entry name" value="NUCLEAR CAP-BINDING PROTEIN SUBUNIT 1"/>
    <property type="match status" value="1"/>
</dbReference>
<evidence type="ECO:0000259" key="3">
    <source>
        <dbReference type="Pfam" id="PF09088"/>
    </source>
</evidence>
<dbReference type="Proteomes" id="UP000697127">
    <property type="component" value="Unassembled WGS sequence"/>
</dbReference>